<dbReference type="EMBL" id="JAGTJR010000006">
    <property type="protein sequence ID" value="KAH7058997.1"/>
    <property type="molecule type" value="Genomic_DNA"/>
</dbReference>
<dbReference type="Proteomes" id="UP000774617">
    <property type="component" value="Unassembled WGS sequence"/>
</dbReference>
<accession>A0ABQ8GL90</accession>
<keyword evidence="2" id="KW-1185">Reference proteome</keyword>
<gene>
    <name evidence="1" type="ORF">B0J12DRAFT_725975</name>
</gene>
<evidence type="ECO:0008006" key="3">
    <source>
        <dbReference type="Google" id="ProtNLM"/>
    </source>
</evidence>
<evidence type="ECO:0000313" key="2">
    <source>
        <dbReference type="Proteomes" id="UP000774617"/>
    </source>
</evidence>
<evidence type="ECO:0000313" key="1">
    <source>
        <dbReference type="EMBL" id="KAH7058997.1"/>
    </source>
</evidence>
<sequence>MQRAYHFAYSSSPSPPPAHDDPSLSPADDIAALQPLLARLKHAAERALGYQRICHVLLGGPLKPGSDEGGYYERIMLDALAATGLRPARDWLAMVQSWPPHARSSATSAAAGALRLDGDKVWWDSHVLVVEATQRGEAEKGGLGVVTAAVLEDGISTWEVGMEEMRGGGGDEVEVVERVVRDVVGRLPESDRGAVQTVVVHGDGAGVSGVREALTRVFGEAMVGEAFGDEGDNEAVFAGADGLARAAFELIDGAQHQEAALGCRFMSKLYEDGWRDLWDDAVQLPLARSVFRFWSSG</sequence>
<comment type="caution">
    <text evidence="1">The sequence shown here is derived from an EMBL/GenBank/DDBJ whole genome shotgun (WGS) entry which is preliminary data.</text>
</comment>
<proteinExistence type="predicted"/>
<organism evidence="1 2">
    <name type="scientific">Macrophomina phaseolina</name>
    <dbReference type="NCBI Taxonomy" id="35725"/>
    <lineage>
        <taxon>Eukaryota</taxon>
        <taxon>Fungi</taxon>
        <taxon>Dikarya</taxon>
        <taxon>Ascomycota</taxon>
        <taxon>Pezizomycotina</taxon>
        <taxon>Dothideomycetes</taxon>
        <taxon>Dothideomycetes incertae sedis</taxon>
        <taxon>Botryosphaeriales</taxon>
        <taxon>Botryosphaeriaceae</taxon>
        <taxon>Macrophomina</taxon>
    </lineage>
</organism>
<protein>
    <recommendedName>
        <fullName evidence="3">Protein N-terminal glutamine amidohydrolase</fullName>
    </recommendedName>
</protein>
<reference evidence="1 2" key="1">
    <citation type="journal article" date="2021" name="Nat. Commun.">
        <title>Genetic determinants of endophytism in the Arabidopsis root mycobiome.</title>
        <authorList>
            <person name="Mesny F."/>
            <person name="Miyauchi S."/>
            <person name="Thiergart T."/>
            <person name="Pickel B."/>
            <person name="Atanasova L."/>
            <person name="Karlsson M."/>
            <person name="Huettel B."/>
            <person name="Barry K.W."/>
            <person name="Haridas S."/>
            <person name="Chen C."/>
            <person name="Bauer D."/>
            <person name="Andreopoulos W."/>
            <person name="Pangilinan J."/>
            <person name="LaButti K."/>
            <person name="Riley R."/>
            <person name="Lipzen A."/>
            <person name="Clum A."/>
            <person name="Drula E."/>
            <person name="Henrissat B."/>
            <person name="Kohler A."/>
            <person name="Grigoriev I.V."/>
            <person name="Martin F.M."/>
            <person name="Hacquard S."/>
        </authorList>
    </citation>
    <scope>NUCLEOTIDE SEQUENCE [LARGE SCALE GENOMIC DNA]</scope>
    <source>
        <strain evidence="1 2">MPI-SDFR-AT-0080</strain>
    </source>
</reference>
<name>A0ABQ8GL90_9PEZI</name>